<evidence type="ECO:0000256" key="7">
    <source>
        <dbReference type="ARBA" id="ARBA00022692"/>
    </source>
</evidence>
<evidence type="ECO:0000256" key="1">
    <source>
        <dbReference type="ARBA" id="ARBA00000085"/>
    </source>
</evidence>
<evidence type="ECO:0000313" key="18">
    <source>
        <dbReference type="Proteomes" id="UP001596233"/>
    </source>
</evidence>
<comment type="subcellular location">
    <subcellularLocation>
        <location evidence="2">Cell membrane</location>
        <topology evidence="2">Multi-pass membrane protein</topology>
    </subcellularLocation>
</comment>
<dbReference type="InterPro" id="IPR003594">
    <property type="entry name" value="HATPase_dom"/>
</dbReference>
<evidence type="ECO:0000256" key="11">
    <source>
        <dbReference type="ARBA" id="ARBA00022989"/>
    </source>
</evidence>
<dbReference type="SMART" id="SM00304">
    <property type="entry name" value="HAMP"/>
    <property type="match status" value="1"/>
</dbReference>
<evidence type="ECO:0000256" key="4">
    <source>
        <dbReference type="ARBA" id="ARBA00022475"/>
    </source>
</evidence>
<sequence>MRRKWFSSLQSKYMLIILVALVLFQLSYLLVVIVFTGISNQQENSDIPKYVDVEQSWHGSLRIVSDQPEEIDLVFSTWKKKYPEAAMFWVNGQGQLMDTLGIERELPEQWTSTYTISYMKESYGNDPYTVVAFISGEVDKGFAVIELPRYVFQPPAIDMIDRFGIWMLIGVTIVVVWFIVISYLFFRQIRKRLLRLQRAMSTRNNDELPVPITVKKSDEIGQLEHAFNRMVGELSESRRRELDEERIRRELIANLSHDIRTPLTKLRANAYTVSKFELPAEGSSALTALDSSVRHIDELVDNLLAYTLLSSEQYRYEPQELHMHRFLREHVAAWYAVFEQEGFEIEMKLEPLDQASWQVDPIWMKRIIDNLLQNVLRHAKEGRYVAIETEAFSGFDVIRIVDRGAGMDGNTAQKGAGIGLSIVDMMVEGMGLTWTSYHRDRQFVVELRHPYGLSTSS</sequence>
<dbReference type="SUPFAM" id="SSF55874">
    <property type="entry name" value="ATPase domain of HSP90 chaperone/DNA topoisomerase II/histidine kinase"/>
    <property type="match status" value="1"/>
</dbReference>
<comment type="caution">
    <text evidence="17">The sequence shown here is derived from an EMBL/GenBank/DDBJ whole genome shotgun (WGS) entry which is preliminary data.</text>
</comment>
<evidence type="ECO:0000256" key="2">
    <source>
        <dbReference type="ARBA" id="ARBA00004651"/>
    </source>
</evidence>
<dbReference type="PROSITE" id="PS50885">
    <property type="entry name" value="HAMP"/>
    <property type="match status" value="1"/>
</dbReference>
<dbReference type="InterPro" id="IPR036890">
    <property type="entry name" value="HATPase_C_sf"/>
</dbReference>
<evidence type="ECO:0000256" key="3">
    <source>
        <dbReference type="ARBA" id="ARBA00012438"/>
    </source>
</evidence>
<evidence type="ECO:0000256" key="5">
    <source>
        <dbReference type="ARBA" id="ARBA00022553"/>
    </source>
</evidence>
<evidence type="ECO:0000259" key="16">
    <source>
        <dbReference type="PROSITE" id="PS50885"/>
    </source>
</evidence>
<dbReference type="Proteomes" id="UP001596233">
    <property type="component" value="Unassembled WGS sequence"/>
</dbReference>
<dbReference type="Gene3D" id="3.30.565.10">
    <property type="entry name" value="Histidine kinase-like ATPase, C-terminal domain"/>
    <property type="match status" value="1"/>
</dbReference>
<keyword evidence="11 14" id="KW-1133">Transmembrane helix</keyword>
<dbReference type="Pfam" id="PF02518">
    <property type="entry name" value="HATPase_c"/>
    <property type="match status" value="1"/>
</dbReference>
<accession>A0ABW1V6F2</accession>
<keyword evidence="9" id="KW-0418">Kinase</keyword>
<evidence type="ECO:0000256" key="10">
    <source>
        <dbReference type="ARBA" id="ARBA00022840"/>
    </source>
</evidence>
<keyword evidence="10" id="KW-0067">ATP-binding</keyword>
<dbReference type="InterPro" id="IPR036097">
    <property type="entry name" value="HisK_dim/P_sf"/>
</dbReference>
<dbReference type="Gene3D" id="1.10.287.130">
    <property type="match status" value="1"/>
</dbReference>
<dbReference type="InterPro" id="IPR003661">
    <property type="entry name" value="HisK_dim/P_dom"/>
</dbReference>
<organism evidence="17 18">
    <name type="scientific">Paenibacillus septentrionalis</name>
    <dbReference type="NCBI Taxonomy" id="429342"/>
    <lineage>
        <taxon>Bacteria</taxon>
        <taxon>Bacillati</taxon>
        <taxon>Bacillota</taxon>
        <taxon>Bacilli</taxon>
        <taxon>Bacillales</taxon>
        <taxon>Paenibacillaceae</taxon>
        <taxon>Paenibacillus</taxon>
    </lineage>
</organism>
<dbReference type="CDD" id="cd00082">
    <property type="entry name" value="HisKA"/>
    <property type="match status" value="1"/>
</dbReference>
<keyword evidence="13 14" id="KW-0472">Membrane</keyword>
<feature type="domain" description="HAMP" evidence="16">
    <location>
        <begin position="187"/>
        <end position="239"/>
    </location>
</feature>
<dbReference type="RefSeq" id="WP_379234856.1">
    <property type="nucleotide sequence ID" value="NZ_JBHSTE010000004.1"/>
</dbReference>
<dbReference type="SMART" id="SM00388">
    <property type="entry name" value="HisKA"/>
    <property type="match status" value="1"/>
</dbReference>
<keyword evidence="8" id="KW-0547">Nucleotide-binding</keyword>
<protein>
    <recommendedName>
        <fullName evidence="3">histidine kinase</fullName>
        <ecNumber evidence="3">2.7.13.3</ecNumber>
    </recommendedName>
</protein>
<dbReference type="InterPro" id="IPR003660">
    <property type="entry name" value="HAMP_dom"/>
</dbReference>
<evidence type="ECO:0000259" key="15">
    <source>
        <dbReference type="PROSITE" id="PS50109"/>
    </source>
</evidence>
<dbReference type="InterPro" id="IPR050398">
    <property type="entry name" value="HssS/ArlS-like"/>
</dbReference>
<feature type="transmembrane region" description="Helical" evidence="14">
    <location>
        <begin position="12"/>
        <end position="38"/>
    </location>
</feature>
<dbReference type="EMBL" id="JBHSTE010000004">
    <property type="protein sequence ID" value="MFC6333406.1"/>
    <property type="molecule type" value="Genomic_DNA"/>
</dbReference>
<keyword evidence="12" id="KW-0902">Two-component regulatory system</keyword>
<reference evidence="18" key="1">
    <citation type="journal article" date="2019" name="Int. J. Syst. Evol. Microbiol.">
        <title>The Global Catalogue of Microorganisms (GCM) 10K type strain sequencing project: providing services to taxonomists for standard genome sequencing and annotation.</title>
        <authorList>
            <consortium name="The Broad Institute Genomics Platform"/>
            <consortium name="The Broad Institute Genome Sequencing Center for Infectious Disease"/>
            <person name="Wu L."/>
            <person name="Ma J."/>
        </authorList>
    </citation>
    <scope>NUCLEOTIDE SEQUENCE [LARGE SCALE GENOMIC DNA]</scope>
    <source>
        <strain evidence="18">PCU 280</strain>
    </source>
</reference>
<keyword evidence="6" id="KW-0808">Transferase</keyword>
<dbReference type="PANTHER" id="PTHR45528">
    <property type="entry name" value="SENSOR HISTIDINE KINASE CPXA"/>
    <property type="match status" value="1"/>
</dbReference>
<dbReference type="Pfam" id="PF00672">
    <property type="entry name" value="HAMP"/>
    <property type="match status" value="1"/>
</dbReference>
<dbReference type="SUPFAM" id="SSF47384">
    <property type="entry name" value="Homodimeric domain of signal transducing histidine kinase"/>
    <property type="match status" value="1"/>
</dbReference>
<dbReference type="InterPro" id="IPR005467">
    <property type="entry name" value="His_kinase_dom"/>
</dbReference>
<dbReference type="PROSITE" id="PS50109">
    <property type="entry name" value="HIS_KIN"/>
    <property type="match status" value="1"/>
</dbReference>
<keyword evidence="5" id="KW-0597">Phosphoprotein</keyword>
<dbReference type="Gene3D" id="6.10.340.10">
    <property type="match status" value="1"/>
</dbReference>
<dbReference type="CDD" id="cd06225">
    <property type="entry name" value="HAMP"/>
    <property type="match status" value="1"/>
</dbReference>
<evidence type="ECO:0000256" key="9">
    <source>
        <dbReference type="ARBA" id="ARBA00022777"/>
    </source>
</evidence>
<keyword evidence="18" id="KW-1185">Reference proteome</keyword>
<evidence type="ECO:0000256" key="14">
    <source>
        <dbReference type="SAM" id="Phobius"/>
    </source>
</evidence>
<name>A0ABW1V6F2_9BACL</name>
<dbReference type="EC" id="2.7.13.3" evidence="3"/>
<evidence type="ECO:0000256" key="12">
    <source>
        <dbReference type="ARBA" id="ARBA00023012"/>
    </source>
</evidence>
<evidence type="ECO:0000256" key="13">
    <source>
        <dbReference type="ARBA" id="ARBA00023136"/>
    </source>
</evidence>
<evidence type="ECO:0000256" key="8">
    <source>
        <dbReference type="ARBA" id="ARBA00022741"/>
    </source>
</evidence>
<evidence type="ECO:0000313" key="17">
    <source>
        <dbReference type="EMBL" id="MFC6333406.1"/>
    </source>
</evidence>
<keyword evidence="4" id="KW-1003">Cell membrane</keyword>
<keyword evidence="7 14" id="KW-0812">Transmembrane</keyword>
<dbReference type="Pfam" id="PF00512">
    <property type="entry name" value="HisKA"/>
    <property type="match status" value="1"/>
</dbReference>
<proteinExistence type="predicted"/>
<comment type="catalytic activity">
    <reaction evidence="1">
        <text>ATP + protein L-histidine = ADP + protein N-phospho-L-histidine.</text>
        <dbReference type="EC" id="2.7.13.3"/>
    </reaction>
</comment>
<dbReference type="PANTHER" id="PTHR45528:SF9">
    <property type="entry name" value="SENSOR HISTIDINE KINASE YBDK"/>
    <property type="match status" value="1"/>
</dbReference>
<dbReference type="SUPFAM" id="SSF158472">
    <property type="entry name" value="HAMP domain-like"/>
    <property type="match status" value="1"/>
</dbReference>
<gene>
    <name evidence="17" type="ORF">ACFP56_12325</name>
</gene>
<dbReference type="SMART" id="SM00387">
    <property type="entry name" value="HATPase_c"/>
    <property type="match status" value="1"/>
</dbReference>
<feature type="domain" description="Histidine kinase" evidence="15">
    <location>
        <begin position="254"/>
        <end position="431"/>
    </location>
</feature>
<feature type="transmembrane region" description="Helical" evidence="14">
    <location>
        <begin position="163"/>
        <end position="186"/>
    </location>
</feature>
<evidence type="ECO:0000256" key="6">
    <source>
        <dbReference type="ARBA" id="ARBA00022679"/>
    </source>
</evidence>